<evidence type="ECO:0000313" key="1">
    <source>
        <dbReference type="EMBL" id="UOR12610.1"/>
    </source>
</evidence>
<dbReference type="EMBL" id="CP095075">
    <property type="protein sequence ID" value="UOR12610.1"/>
    <property type="molecule type" value="Genomic_DNA"/>
</dbReference>
<dbReference type="Gene3D" id="3.30.310.250">
    <property type="entry name" value="Sporulation inhibitor of replication protein SirA"/>
    <property type="match status" value="1"/>
</dbReference>
<dbReference type="InterPro" id="IPR038449">
    <property type="entry name" value="SirA_sf"/>
</dbReference>
<gene>
    <name evidence="1" type="primary">sirA</name>
    <name evidence="1" type="ORF">MUO15_03565</name>
</gene>
<protein>
    <submittedName>
        <fullName evidence="1">Sporulation inhibitor of replication protein SirA</fullName>
    </submittedName>
</protein>
<name>A0ABY4HCJ0_9BACI</name>
<sequence length="141" mass="16959">MQFVIYAIRQEVCEHYYYKVEMLKRFFQECMRLPQSKLHQKQLDYITEDFSFNEWLGDLCKGSKVTPFSINKNGHLFNYEQNYDIIVNKKSCCLLQCDSLWQAERVLFQPLRMCDQTFFIVEENGEHYGWVSPLSSQRLLS</sequence>
<accession>A0ABY4HCJ0</accession>
<reference evidence="1" key="1">
    <citation type="submission" date="2022-04" db="EMBL/GenBank/DDBJ databases">
        <title>Halobacillus sp. isolated from saltern.</title>
        <authorList>
            <person name="Won M."/>
            <person name="Lee C.-M."/>
            <person name="Woen H.-Y."/>
            <person name="Kwon S.-W."/>
        </authorList>
    </citation>
    <scope>NUCLEOTIDE SEQUENCE</scope>
    <source>
        <strain evidence="1">SSHM10-5</strain>
    </source>
</reference>
<dbReference type="Proteomes" id="UP000830326">
    <property type="component" value="Chromosome"/>
</dbReference>
<evidence type="ECO:0000313" key="2">
    <source>
        <dbReference type="Proteomes" id="UP000830326"/>
    </source>
</evidence>
<organism evidence="1 2">
    <name type="scientific">Halobacillus amylolyticus</name>
    <dbReference type="NCBI Taxonomy" id="2932259"/>
    <lineage>
        <taxon>Bacteria</taxon>
        <taxon>Bacillati</taxon>
        <taxon>Bacillota</taxon>
        <taxon>Bacilli</taxon>
        <taxon>Bacillales</taxon>
        <taxon>Bacillaceae</taxon>
        <taxon>Halobacillus</taxon>
    </lineage>
</organism>
<keyword evidence="2" id="KW-1185">Reference proteome</keyword>
<dbReference type="InterPro" id="IPR019683">
    <property type="entry name" value="SirA"/>
</dbReference>
<dbReference type="Pfam" id="PF10747">
    <property type="entry name" value="SirA"/>
    <property type="match status" value="1"/>
</dbReference>
<dbReference type="RefSeq" id="WP_245033481.1">
    <property type="nucleotide sequence ID" value="NZ_CP095075.1"/>
</dbReference>
<proteinExistence type="predicted"/>